<dbReference type="Pfam" id="PF00356">
    <property type="entry name" value="LacI"/>
    <property type="match status" value="1"/>
</dbReference>
<dbReference type="InterPro" id="IPR028082">
    <property type="entry name" value="Peripla_BP_I"/>
</dbReference>
<feature type="domain" description="HTH lacI-type" evidence="5">
    <location>
        <begin position="16"/>
        <end position="70"/>
    </location>
</feature>
<dbReference type="SUPFAM" id="SSF53822">
    <property type="entry name" value="Periplasmic binding protein-like I"/>
    <property type="match status" value="1"/>
</dbReference>
<evidence type="ECO:0000256" key="2">
    <source>
        <dbReference type="ARBA" id="ARBA00023125"/>
    </source>
</evidence>
<dbReference type="InterPro" id="IPR046335">
    <property type="entry name" value="LacI/GalR-like_sensor"/>
</dbReference>
<keyword evidence="1" id="KW-0805">Transcription regulation</keyword>
<dbReference type="SUPFAM" id="SSF47413">
    <property type="entry name" value="lambda repressor-like DNA-binding domains"/>
    <property type="match status" value="1"/>
</dbReference>
<dbReference type="Gene3D" id="1.10.260.40">
    <property type="entry name" value="lambda repressor-like DNA-binding domains"/>
    <property type="match status" value="1"/>
</dbReference>
<reference evidence="6" key="1">
    <citation type="submission" date="2021-01" db="EMBL/GenBank/DDBJ databases">
        <title>Whole genome shotgun sequence of Planosporangium flavigriseum NBRC 105377.</title>
        <authorList>
            <person name="Komaki H."/>
            <person name="Tamura T."/>
        </authorList>
    </citation>
    <scope>NUCLEOTIDE SEQUENCE</scope>
    <source>
        <strain evidence="6">NBRC 105377</strain>
    </source>
</reference>
<dbReference type="SMART" id="SM00354">
    <property type="entry name" value="HTH_LACI"/>
    <property type="match status" value="1"/>
</dbReference>
<accession>A0A8J3PNA0</accession>
<evidence type="ECO:0000256" key="1">
    <source>
        <dbReference type="ARBA" id="ARBA00023015"/>
    </source>
</evidence>
<dbReference type="EMBL" id="BONU01000027">
    <property type="protein sequence ID" value="GIG75124.1"/>
    <property type="molecule type" value="Genomic_DNA"/>
</dbReference>
<evidence type="ECO:0000259" key="5">
    <source>
        <dbReference type="PROSITE" id="PS50932"/>
    </source>
</evidence>
<dbReference type="Pfam" id="PF13377">
    <property type="entry name" value="Peripla_BP_3"/>
    <property type="match status" value="1"/>
</dbReference>
<evidence type="ECO:0000313" key="7">
    <source>
        <dbReference type="Proteomes" id="UP000653674"/>
    </source>
</evidence>
<dbReference type="PANTHER" id="PTHR30146:SF109">
    <property type="entry name" value="HTH-TYPE TRANSCRIPTIONAL REGULATOR GALS"/>
    <property type="match status" value="1"/>
</dbReference>
<keyword evidence="7" id="KW-1185">Reference proteome</keyword>
<proteinExistence type="predicted"/>
<dbReference type="GO" id="GO:0003700">
    <property type="term" value="F:DNA-binding transcription factor activity"/>
    <property type="evidence" value="ECO:0007669"/>
    <property type="project" value="TreeGrafter"/>
</dbReference>
<dbReference type="InterPro" id="IPR010982">
    <property type="entry name" value="Lambda_DNA-bd_dom_sf"/>
</dbReference>
<dbReference type="InterPro" id="IPR000843">
    <property type="entry name" value="HTH_LacI"/>
</dbReference>
<keyword evidence="3" id="KW-0804">Transcription</keyword>
<protein>
    <submittedName>
        <fullName evidence="6">Alanine racemase</fullName>
    </submittedName>
</protein>
<dbReference type="GO" id="GO:0000976">
    <property type="term" value="F:transcription cis-regulatory region binding"/>
    <property type="evidence" value="ECO:0007669"/>
    <property type="project" value="TreeGrafter"/>
</dbReference>
<dbReference type="AlphaFoldDB" id="A0A8J3PNA0"/>
<evidence type="ECO:0000313" key="6">
    <source>
        <dbReference type="EMBL" id="GIG75124.1"/>
    </source>
</evidence>
<dbReference type="Proteomes" id="UP000653674">
    <property type="component" value="Unassembled WGS sequence"/>
</dbReference>
<name>A0A8J3PNA0_9ACTN</name>
<dbReference type="PANTHER" id="PTHR30146">
    <property type="entry name" value="LACI-RELATED TRANSCRIPTIONAL REPRESSOR"/>
    <property type="match status" value="1"/>
</dbReference>
<keyword evidence="2" id="KW-0238">DNA-binding</keyword>
<dbReference type="PROSITE" id="PS50932">
    <property type="entry name" value="HTH_LACI_2"/>
    <property type="match status" value="1"/>
</dbReference>
<comment type="caution">
    <text evidence="6">The sequence shown here is derived from an EMBL/GenBank/DDBJ whole genome shotgun (WGS) entry which is preliminary data.</text>
</comment>
<sequence>MFEQGSGDENRGASMASIADVAVAAGVSRQTVSNVFNAPHRVRKETRVRVEAAIEALGYQPNRAAQALRAQASRVIGIRIESIQADSLTTVHDRFLHALAEAVQAIDHHLLVFAADDPDDEIGTYSRLHRTGAVDAFVLYGIDEGDARPAQMLRLGAPFATFGRTGHDVDHLWVDVDDESGGAAVAQHLVARGHRRIGYIGFPEGSSVGERRVTGLRGVLDKHGLLGESAGLDLRGQDEVANGARLAAVLLDRPDPPTAVVAASDTLAVGVAQAARTRGLVIGRDLALVGFDDTPTAGVFDLSSVRQPIEAVARCIVRALLPGLPAGRSQVPACAEQSTPQPPHGRLLAPTLVVRASSAATTQGRASSTATTQGRASSAATTQGIKG</sequence>
<gene>
    <name evidence="6" type="ORF">Pfl04_35280</name>
</gene>
<evidence type="ECO:0000256" key="3">
    <source>
        <dbReference type="ARBA" id="ARBA00023163"/>
    </source>
</evidence>
<evidence type="ECO:0000256" key="4">
    <source>
        <dbReference type="SAM" id="MobiDB-lite"/>
    </source>
</evidence>
<organism evidence="6 7">
    <name type="scientific">Planosporangium flavigriseum</name>
    <dbReference type="NCBI Taxonomy" id="373681"/>
    <lineage>
        <taxon>Bacteria</taxon>
        <taxon>Bacillati</taxon>
        <taxon>Actinomycetota</taxon>
        <taxon>Actinomycetes</taxon>
        <taxon>Micromonosporales</taxon>
        <taxon>Micromonosporaceae</taxon>
        <taxon>Planosporangium</taxon>
    </lineage>
</organism>
<dbReference type="Gene3D" id="3.40.50.2300">
    <property type="match status" value="2"/>
</dbReference>
<dbReference type="CDD" id="cd01392">
    <property type="entry name" value="HTH_LacI"/>
    <property type="match status" value="1"/>
</dbReference>
<feature type="region of interest" description="Disordered" evidence="4">
    <location>
        <begin position="359"/>
        <end position="387"/>
    </location>
</feature>